<evidence type="ECO:0000256" key="6">
    <source>
        <dbReference type="ARBA" id="ARBA00022598"/>
    </source>
</evidence>
<comment type="similarity">
    <text evidence="2 14">Belongs to the class-I aminoacyl-tRNA synthetase family.</text>
</comment>
<dbReference type="InterPro" id="IPR014729">
    <property type="entry name" value="Rossmann-like_a/b/a_fold"/>
</dbReference>
<dbReference type="RefSeq" id="XP_033386401.1">
    <property type="nucleotide sequence ID" value="XM_033530963.1"/>
</dbReference>
<dbReference type="PANTHER" id="PTHR45765:SF1">
    <property type="entry name" value="METHIONINE--TRNA LIGASE, CYTOPLASMIC"/>
    <property type="match status" value="1"/>
</dbReference>
<dbReference type="InterPro" id="IPR033911">
    <property type="entry name" value="MetRS_core"/>
</dbReference>
<dbReference type="SUPFAM" id="SSF52374">
    <property type="entry name" value="Nucleotidylyl transferase"/>
    <property type="match status" value="1"/>
</dbReference>
<dbReference type="GO" id="GO:0005829">
    <property type="term" value="C:cytosol"/>
    <property type="evidence" value="ECO:0007669"/>
    <property type="project" value="TreeGrafter"/>
</dbReference>
<evidence type="ECO:0000256" key="2">
    <source>
        <dbReference type="ARBA" id="ARBA00005594"/>
    </source>
</evidence>
<evidence type="ECO:0000256" key="8">
    <source>
        <dbReference type="ARBA" id="ARBA00022840"/>
    </source>
</evidence>
<keyword evidence="9" id="KW-0694">RNA-binding</keyword>
<keyword evidence="10 14" id="KW-0648">Protein biosynthesis</keyword>
<evidence type="ECO:0000256" key="4">
    <source>
        <dbReference type="ARBA" id="ARBA00022490"/>
    </source>
</evidence>
<evidence type="ECO:0000256" key="13">
    <source>
        <dbReference type="ARBA" id="ARBA00047364"/>
    </source>
</evidence>
<dbReference type="EC" id="6.1.1.10" evidence="3"/>
<evidence type="ECO:0000313" key="19">
    <source>
        <dbReference type="Proteomes" id="UP000799778"/>
    </source>
</evidence>
<dbReference type="GeneID" id="54288360"/>
<dbReference type="InterPro" id="IPR029038">
    <property type="entry name" value="MetRS_Zn"/>
</dbReference>
<evidence type="ECO:0000259" key="17">
    <source>
        <dbReference type="Pfam" id="PF19303"/>
    </source>
</evidence>
<reference evidence="18" key="1">
    <citation type="journal article" date="2020" name="Stud. Mycol.">
        <title>101 Dothideomycetes genomes: a test case for predicting lifestyles and emergence of pathogens.</title>
        <authorList>
            <person name="Haridas S."/>
            <person name="Albert R."/>
            <person name="Binder M."/>
            <person name="Bloem J."/>
            <person name="Labutti K."/>
            <person name="Salamov A."/>
            <person name="Andreopoulos B."/>
            <person name="Baker S."/>
            <person name="Barry K."/>
            <person name="Bills G."/>
            <person name="Bluhm B."/>
            <person name="Cannon C."/>
            <person name="Castanera R."/>
            <person name="Culley D."/>
            <person name="Daum C."/>
            <person name="Ezra D."/>
            <person name="Gonzalez J."/>
            <person name="Henrissat B."/>
            <person name="Kuo A."/>
            <person name="Liang C."/>
            <person name="Lipzen A."/>
            <person name="Lutzoni F."/>
            <person name="Magnuson J."/>
            <person name="Mondo S."/>
            <person name="Nolan M."/>
            <person name="Ohm R."/>
            <person name="Pangilinan J."/>
            <person name="Park H.-J."/>
            <person name="Ramirez L."/>
            <person name="Alfaro M."/>
            <person name="Sun H."/>
            <person name="Tritt A."/>
            <person name="Yoshinaga Y."/>
            <person name="Zwiers L.-H."/>
            <person name="Turgeon B."/>
            <person name="Goodwin S."/>
            <person name="Spatafora J."/>
            <person name="Crous P."/>
            <person name="Grigoriev I."/>
        </authorList>
    </citation>
    <scope>NUCLEOTIDE SEQUENCE</scope>
    <source>
        <strain evidence="18">CBS 175.79</strain>
    </source>
</reference>
<keyword evidence="7 14" id="KW-0547">Nucleotide-binding</keyword>
<dbReference type="FunFam" id="1.10.730.10:FF:000031">
    <property type="entry name" value="Putative Methionyl-tRNA synthetase"/>
    <property type="match status" value="1"/>
</dbReference>
<evidence type="ECO:0000256" key="14">
    <source>
        <dbReference type="RuleBase" id="RU363039"/>
    </source>
</evidence>
<evidence type="ECO:0000256" key="9">
    <source>
        <dbReference type="ARBA" id="ARBA00022884"/>
    </source>
</evidence>
<dbReference type="CDD" id="cd07957">
    <property type="entry name" value="Anticodon_Ia_Met"/>
    <property type="match status" value="1"/>
</dbReference>
<dbReference type="GO" id="GO:0004825">
    <property type="term" value="F:methionine-tRNA ligase activity"/>
    <property type="evidence" value="ECO:0007669"/>
    <property type="project" value="UniProtKB-EC"/>
</dbReference>
<dbReference type="SUPFAM" id="SSF57770">
    <property type="entry name" value="Methionyl-tRNA synthetase (MetRS), Zn-domain"/>
    <property type="match status" value="1"/>
</dbReference>
<dbReference type="PANTHER" id="PTHR45765">
    <property type="entry name" value="METHIONINE--TRNA LIGASE"/>
    <property type="match status" value="1"/>
</dbReference>
<dbReference type="InterPro" id="IPR009080">
    <property type="entry name" value="tRNAsynth_Ia_anticodon-bd"/>
</dbReference>
<dbReference type="InterPro" id="IPR014758">
    <property type="entry name" value="Met-tRNA_synth"/>
</dbReference>
<dbReference type="Pfam" id="PF19303">
    <property type="entry name" value="Anticodon_3"/>
    <property type="match status" value="1"/>
</dbReference>
<dbReference type="NCBIfam" id="TIGR00398">
    <property type="entry name" value="metG"/>
    <property type="match status" value="1"/>
</dbReference>
<dbReference type="GO" id="GO:0006431">
    <property type="term" value="P:methionyl-tRNA aminoacylation"/>
    <property type="evidence" value="ECO:0007669"/>
    <property type="project" value="InterPro"/>
</dbReference>
<dbReference type="SUPFAM" id="SSF47323">
    <property type="entry name" value="Anticodon-binding domain of a subclass of class I aminoacyl-tRNA synthetases"/>
    <property type="match status" value="1"/>
</dbReference>
<dbReference type="Gene3D" id="2.20.28.20">
    <property type="entry name" value="Methionyl-tRNA synthetase, Zn-domain"/>
    <property type="match status" value="1"/>
</dbReference>
<evidence type="ECO:0000256" key="1">
    <source>
        <dbReference type="ARBA" id="ARBA00004496"/>
    </source>
</evidence>
<dbReference type="Gene3D" id="3.40.50.620">
    <property type="entry name" value="HUPs"/>
    <property type="match status" value="1"/>
</dbReference>
<comment type="catalytic activity">
    <reaction evidence="13">
        <text>tRNA(Met) + L-methionine + ATP = L-methionyl-tRNA(Met) + AMP + diphosphate</text>
        <dbReference type="Rhea" id="RHEA:13481"/>
        <dbReference type="Rhea" id="RHEA-COMP:9667"/>
        <dbReference type="Rhea" id="RHEA-COMP:9698"/>
        <dbReference type="ChEBI" id="CHEBI:30616"/>
        <dbReference type="ChEBI" id="CHEBI:33019"/>
        <dbReference type="ChEBI" id="CHEBI:57844"/>
        <dbReference type="ChEBI" id="CHEBI:78442"/>
        <dbReference type="ChEBI" id="CHEBI:78530"/>
        <dbReference type="ChEBI" id="CHEBI:456215"/>
        <dbReference type="EC" id="6.1.1.10"/>
    </reaction>
</comment>
<dbReference type="Proteomes" id="UP000799778">
    <property type="component" value="Unassembled WGS sequence"/>
</dbReference>
<dbReference type="PROSITE" id="PS00178">
    <property type="entry name" value="AA_TRNA_LIGASE_I"/>
    <property type="match status" value="1"/>
</dbReference>
<accession>A0A6A5XY24</accession>
<protein>
    <recommendedName>
        <fullName evidence="3">methionine--tRNA ligase</fullName>
        <ecNumber evidence="3">6.1.1.10</ecNumber>
    </recommendedName>
    <alternativeName>
        <fullName evidence="12">Methionyl-tRNA synthetase</fullName>
    </alternativeName>
</protein>
<dbReference type="Pfam" id="PF09334">
    <property type="entry name" value="tRNA-synt_1g"/>
    <property type="match status" value="1"/>
</dbReference>
<dbReference type="AlphaFoldDB" id="A0A6A5XY24"/>
<keyword evidence="5" id="KW-0820">tRNA-binding</keyword>
<feature type="compositionally biased region" description="Basic and acidic residues" evidence="15">
    <location>
        <begin position="577"/>
        <end position="593"/>
    </location>
</feature>
<keyword evidence="6 14" id="KW-0436">Ligase</keyword>
<keyword evidence="11 14" id="KW-0030">Aminoacyl-tRNA synthetase</keyword>
<organism evidence="18 19">
    <name type="scientific">Aaosphaeria arxii CBS 175.79</name>
    <dbReference type="NCBI Taxonomy" id="1450172"/>
    <lineage>
        <taxon>Eukaryota</taxon>
        <taxon>Fungi</taxon>
        <taxon>Dikarya</taxon>
        <taxon>Ascomycota</taxon>
        <taxon>Pezizomycotina</taxon>
        <taxon>Dothideomycetes</taxon>
        <taxon>Pleosporomycetidae</taxon>
        <taxon>Pleosporales</taxon>
        <taxon>Pleosporales incertae sedis</taxon>
        <taxon>Aaosphaeria</taxon>
    </lineage>
</organism>
<dbReference type="GO" id="GO:0000049">
    <property type="term" value="F:tRNA binding"/>
    <property type="evidence" value="ECO:0007669"/>
    <property type="project" value="UniProtKB-KW"/>
</dbReference>
<name>A0A6A5XY24_9PLEO</name>
<gene>
    <name evidence="18" type="ORF">BU24DRAFT_449603</name>
</gene>
<keyword evidence="4" id="KW-0963">Cytoplasm</keyword>
<evidence type="ECO:0000256" key="11">
    <source>
        <dbReference type="ARBA" id="ARBA00023146"/>
    </source>
</evidence>
<proteinExistence type="inferred from homology"/>
<dbReference type="FunFam" id="2.20.28.20:FF:000001">
    <property type="entry name" value="Methionine--tRNA ligase"/>
    <property type="match status" value="1"/>
</dbReference>
<feature type="domain" description="Methionyl/Leucyl tRNA synthetase" evidence="16">
    <location>
        <begin position="16"/>
        <end position="409"/>
    </location>
</feature>
<evidence type="ECO:0000256" key="5">
    <source>
        <dbReference type="ARBA" id="ARBA00022555"/>
    </source>
</evidence>
<dbReference type="InterPro" id="IPR015413">
    <property type="entry name" value="Methionyl/Leucyl_tRNA_Synth"/>
</dbReference>
<dbReference type="InterPro" id="IPR023458">
    <property type="entry name" value="Met-tRNA_ligase_1"/>
</dbReference>
<dbReference type="GO" id="GO:0017101">
    <property type="term" value="C:aminoacyl-tRNA synthetase multienzyme complex"/>
    <property type="evidence" value="ECO:0007669"/>
    <property type="project" value="TreeGrafter"/>
</dbReference>
<comment type="subcellular location">
    <subcellularLocation>
        <location evidence="1">Cytoplasm</location>
    </subcellularLocation>
</comment>
<evidence type="ECO:0000256" key="7">
    <source>
        <dbReference type="ARBA" id="ARBA00022741"/>
    </source>
</evidence>
<evidence type="ECO:0000256" key="15">
    <source>
        <dbReference type="SAM" id="MobiDB-lite"/>
    </source>
</evidence>
<dbReference type="PRINTS" id="PR01041">
    <property type="entry name" value="TRNASYNTHMET"/>
</dbReference>
<feature type="region of interest" description="Disordered" evidence="15">
    <location>
        <begin position="577"/>
        <end position="646"/>
    </location>
</feature>
<dbReference type="CDD" id="cd00814">
    <property type="entry name" value="MetRS_core"/>
    <property type="match status" value="1"/>
</dbReference>
<evidence type="ECO:0000259" key="16">
    <source>
        <dbReference type="Pfam" id="PF09334"/>
    </source>
</evidence>
<sequence>MATEKKILPVEGERNILITSALPYVNNVPHLGNIVGSVLSADVFARYARARGYNTLYVCGTDEYGTATETKAIEEGVTPQQLCDKYYALHSEVYKWFNISFDHFGRTPTKQQTDIAQDIFLKLYKNGFLEERTTTQPYCETENHGFLADRFVEGECPLCHYDDARGDQCDKCGHLLDPLELIKPRCKLHKDATPVPRETKHVFLCLDKLQPQEEEWFKKASAEGKWSSNGTQITSAWLAEGLHARGITRDLKWGTAVPLDGYDDKVMYVWFDACIGYVSITATYTDEWEKWWRNPEQVKLYQFMGKDNVPFHTVVFPSSQLGTKDKWTMLNTISTTEYLNYEKGKFSKSRGIGVFGNNAKETGIPSDVWRYYLLSHRPETSDSEFEWKEFIAANNNELLKNLGNFVNRVVKFVNSKIYDSVVPDYTKYTDPYFESHKQKVNDLLKKFIEESEDVKIRAALSTALHVSSLGNQLLQDNKIDNRLATEEPEKCAAVVGTALSHIHLLASLIQPYMPDTTASILEQLNAEFLIIPDTWEAKSIPVGHTLGKAAYLFSQIKPEREQEWREQFGGAEARKAKEEKAAKAAAKKAEQARKKAARAARKDKENEVVGAGVEAAEKGGQGNQPAAKTAEQEVADGVKQVSLQSS</sequence>
<dbReference type="InterPro" id="IPR041872">
    <property type="entry name" value="Anticodon_Met"/>
</dbReference>
<keyword evidence="8 14" id="KW-0067">ATP-binding</keyword>
<evidence type="ECO:0000256" key="12">
    <source>
        <dbReference type="ARBA" id="ARBA00030904"/>
    </source>
</evidence>
<dbReference type="Gene3D" id="1.10.730.10">
    <property type="entry name" value="Isoleucyl-tRNA Synthetase, Domain 1"/>
    <property type="match status" value="1"/>
</dbReference>
<dbReference type="OrthoDB" id="5844513at2759"/>
<evidence type="ECO:0000256" key="10">
    <source>
        <dbReference type="ARBA" id="ARBA00022917"/>
    </source>
</evidence>
<evidence type="ECO:0000313" key="18">
    <source>
        <dbReference type="EMBL" id="KAF2018062.1"/>
    </source>
</evidence>
<dbReference type="GO" id="GO:0005524">
    <property type="term" value="F:ATP binding"/>
    <property type="evidence" value="ECO:0007669"/>
    <property type="project" value="UniProtKB-KW"/>
</dbReference>
<dbReference type="InterPro" id="IPR001412">
    <property type="entry name" value="aa-tRNA-synth_I_CS"/>
</dbReference>
<keyword evidence="19" id="KW-1185">Reference proteome</keyword>
<evidence type="ECO:0000256" key="3">
    <source>
        <dbReference type="ARBA" id="ARBA00012838"/>
    </source>
</evidence>
<dbReference type="EMBL" id="ML978068">
    <property type="protein sequence ID" value="KAF2018062.1"/>
    <property type="molecule type" value="Genomic_DNA"/>
</dbReference>
<feature type="domain" description="Methionyl-tRNA synthetase anticodon-binding" evidence="17">
    <location>
        <begin position="437"/>
        <end position="572"/>
    </location>
</feature>